<comment type="caution">
    <text evidence="1">The sequence shown here is derived from an EMBL/GenBank/DDBJ whole genome shotgun (WGS) entry which is preliminary data.</text>
</comment>
<reference evidence="1" key="1">
    <citation type="journal article" date="2015" name="Nature">
        <title>Complex archaea that bridge the gap between prokaryotes and eukaryotes.</title>
        <authorList>
            <person name="Spang A."/>
            <person name="Saw J.H."/>
            <person name="Jorgensen S.L."/>
            <person name="Zaremba-Niedzwiedzka K."/>
            <person name="Martijn J."/>
            <person name="Lind A.E."/>
            <person name="van Eijk R."/>
            <person name="Schleper C."/>
            <person name="Guy L."/>
            <person name="Ettema T.J."/>
        </authorList>
    </citation>
    <scope>NUCLEOTIDE SEQUENCE</scope>
</reference>
<organism evidence="1">
    <name type="scientific">marine sediment metagenome</name>
    <dbReference type="NCBI Taxonomy" id="412755"/>
    <lineage>
        <taxon>unclassified sequences</taxon>
        <taxon>metagenomes</taxon>
        <taxon>ecological metagenomes</taxon>
    </lineage>
</organism>
<sequence>MNLNFNLLNIAPLQNKDKPSMEIYTSCLLCKHGMVSLDRKRITCIGTYKSKVDIIDADIHQTNVVWGFC</sequence>
<evidence type="ECO:0000313" key="1">
    <source>
        <dbReference type="EMBL" id="KKL63046.1"/>
    </source>
</evidence>
<accession>A0A0F9EA03</accession>
<dbReference type="AlphaFoldDB" id="A0A0F9EA03"/>
<protein>
    <submittedName>
        <fullName evidence="1">Uncharacterized protein</fullName>
    </submittedName>
</protein>
<proteinExistence type="predicted"/>
<name>A0A0F9EA03_9ZZZZ</name>
<gene>
    <name evidence="1" type="ORF">LCGC14_2179000</name>
</gene>
<dbReference type="EMBL" id="LAZR01028295">
    <property type="protein sequence ID" value="KKL63046.1"/>
    <property type="molecule type" value="Genomic_DNA"/>
</dbReference>
<feature type="non-terminal residue" evidence="1">
    <location>
        <position position="69"/>
    </location>
</feature>